<feature type="compositionally biased region" description="Basic residues" evidence="1">
    <location>
        <begin position="101"/>
        <end position="111"/>
    </location>
</feature>
<feature type="compositionally biased region" description="Acidic residues" evidence="1">
    <location>
        <begin position="388"/>
        <end position="412"/>
    </location>
</feature>
<reference evidence="3 4" key="1">
    <citation type="journal article" date="2018" name="PLoS ONE">
        <title>The draft genome of Kipferlia bialata reveals reductive genome evolution in fornicate parasites.</title>
        <authorList>
            <person name="Tanifuji G."/>
            <person name="Takabayashi S."/>
            <person name="Kume K."/>
            <person name="Takagi M."/>
            <person name="Nakayama T."/>
            <person name="Kamikawa R."/>
            <person name="Inagaki Y."/>
            <person name="Hashimoto T."/>
        </authorList>
    </citation>
    <scope>NUCLEOTIDE SEQUENCE [LARGE SCALE GENOMIC DNA]</scope>
    <source>
        <strain evidence="3">NY0173</strain>
    </source>
</reference>
<evidence type="ECO:0000313" key="4">
    <source>
        <dbReference type="Proteomes" id="UP000265618"/>
    </source>
</evidence>
<organism evidence="3 4">
    <name type="scientific">Kipferlia bialata</name>
    <dbReference type="NCBI Taxonomy" id="797122"/>
    <lineage>
        <taxon>Eukaryota</taxon>
        <taxon>Metamonada</taxon>
        <taxon>Carpediemonas-like organisms</taxon>
        <taxon>Kipferlia</taxon>
    </lineage>
</organism>
<dbReference type="SUPFAM" id="SSF52540">
    <property type="entry name" value="P-loop containing nucleoside triphosphate hydrolases"/>
    <property type="match status" value="1"/>
</dbReference>
<dbReference type="OrthoDB" id="5857104at2759"/>
<dbReference type="EMBL" id="BDIP01004607">
    <property type="protein sequence ID" value="GIQ89008.1"/>
    <property type="molecule type" value="Genomic_DNA"/>
</dbReference>
<feature type="region of interest" description="Disordered" evidence="1">
    <location>
        <begin position="383"/>
        <end position="413"/>
    </location>
</feature>
<feature type="non-terminal residue" evidence="3">
    <location>
        <position position="1"/>
    </location>
</feature>
<protein>
    <recommendedName>
        <fullName evidence="2">SNF2 N-terminal domain-containing protein</fullName>
    </recommendedName>
</protein>
<accession>A0A9K3GNA7</accession>
<feature type="compositionally biased region" description="Basic and acidic residues" evidence="1">
    <location>
        <begin position="184"/>
        <end position="196"/>
    </location>
</feature>
<dbReference type="AlphaFoldDB" id="A0A9K3GNA7"/>
<evidence type="ECO:0000313" key="3">
    <source>
        <dbReference type="EMBL" id="GIQ89008.1"/>
    </source>
</evidence>
<feature type="region of interest" description="Disordered" evidence="1">
    <location>
        <begin position="19"/>
        <end position="257"/>
    </location>
</feature>
<name>A0A9K3GNA7_9EUKA</name>
<dbReference type="PANTHER" id="PTHR10799">
    <property type="entry name" value="SNF2/RAD54 HELICASE FAMILY"/>
    <property type="match status" value="1"/>
</dbReference>
<dbReference type="Pfam" id="PF00176">
    <property type="entry name" value="SNF2-rel_dom"/>
    <property type="match status" value="1"/>
</dbReference>
<feature type="non-terminal residue" evidence="3">
    <location>
        <position position="528"/>
    </location>
</feature>
<proteinExistence type="predicted"/>
<feature type="domain" description="SNF2 N-terminal" evidence="2">
    <location>
        <begin position="277"/>
        <end position="528"/>
    </location>
</feature>
<keyword evidence="4" id="KW-1185">Reference proteome</keyword>
<gene>
    <name evidence="3" type="ORF">KIPB_011380</name>
</gene>
<evidence type="ECO:0000256" key="1">
    <source>
        <dbReference type="SAM" id="MobiDB-lite"/>
    </source>
</evidence>
<dbReference type="InterPro" id="IPR038718">
    <property type="entry name" value="SNF2-like_sf"/>
</dbReference>
<feature type="compositionally biased region" description="Acidic residues" evidence="1">
    <location>
        <begin position="169"/>
        <end position="183"/>
    </location>
</feature>
<dbReference type="Proteomes" id="UP000265618">
    <property type="component" value="Unassembled WGS sequence"/>
</dbReference>
<dbReference type="InterPro" id="IPR000330">
    <property type="entry name" value="SNF2_N"/>
</dbReference>
<evidence type="ECO:0000259" key="2">
    <source>
        <dbReference type="Pfam" id="PF00176"/>
    </source>
</evidence>
<dbReference type="InterPro" id="IPR027417">
    <property type="entry name" value="P-loop_NTPase"/>
</dbReference>
<feature type="compositionally biased region" description="Basic and acidic residues" evidence="1">
    <location>
        <begin position="152"/>
        <end position="161"/>
    </location>
</feature>
<dbReference type="Gene3D" id="3.40.50.10810">
    <property type="entry name" value="Tandem AAA-ATPase domain"/>
    <property type="match status" value="2"/>
</dbReference>
<comment type="caution">
    <text evidence="3">The sequence shown here is derived from an EMBL/GenBank/DDBJ whole genome shotgun (WGS) entry which is preliminary data.</text>
</comment>
<dbReference type="GO" id="GO:0005524">
    <property type="term" value="F:ATP binding"/>
    <property type="evidence" value="ECO:0007669"/>
    <property type="project" value="InterPro"/>
</dbReference>
<sequence>VVSHYKQLAGIDSLSKFTYGADGAEEEDGGWVRRRRGAAKEVEWDEDESFESGKRDTRQASPHKAKSGASVYELSDLTDSEGEREAPTVEEASSPSPAPQPKRRPVLRRRGAAPVRTDPVTGRPRRARNAWVASAYNDHVEEVDSAPQVAGRKKEREREDADAYVGGDEREDEETEEEEDEEEIAARQERRRERERERRRRKKESAGLEAMLAKSSKISTVLEGQLRQTGLPISQGGVEGDEEAEGEGQGTQGTQSQADVRALVPLNDLHASKLHPFQKVGVAWLYQMRKAKSGAVLADEMGLGKTVQTIALLSTVHRQEREAAKEGQVLAPSIIIVPNSTLLNWARELDKWAPELSVQTLYGNQRERAHMLRRICRDMNLPLKNEDSDCDDSTEEESDSEETGSISEESEESLSLAAQLAKKQKTYDTMVSNMKKSANPTRARMMMGPSLKGIKTTIRELEAEMLERQAARQAARKDRDAAKKRAGIDIILTTYNVASGADRGMLRRFRYDYLVLDEGQMIKNRESK</sequence>